<evidence type="ECO:0000259" key="2">
    <source>
        <dbReference type="Pfam" id="PF07431"/>
    </source>
</evidence>
<keyword evidence="1" id="KW-0472">Membrane</keyword>
<dbReference type="Pfam" id="PF23542">
    <property type="entry name" value="DUF1512_C"/>
    <property type="match status" value="1"/>
</dbReference>
<name>B8D635_DESA1</name>
<feature type="domain" description="DUF1512" evidence="3">
    <location>
        <begin position="188"/>
        <end position="363"/>
    </location>
</feature>
<dbReference type="Proteomes" id="UP000006903">
    <property type="component" value="Chromosome"/>
</dbReference>
<protein>
    <submittedName>
        <fullName evidence="4">DUF1512 domain containing protein</fullName>
    </submittedName>
</protein>
<dbReference type="GeneID" id="7171309"/>
<dbReference type="InterPro" id="IPR056461">
    <property type="entry name" value="DUF1512_C"/>
</dbReference>
<proteinExistence type="predicted"/>
<organism evidence="4 5">
    <name type="scientific">Desulfurococcus amylolyticus (strain DSM 18924 / JCM 16383 / VKM B-2413 / 1221n)</name>
    <name type="common">Desulfurococcus kamchatkensis</name>
    <dbReference type="NCBI Taxonomy" id="490899"/>
    <lineage>
        <taxon>Archaea</taxon>
        <taxon>Thermoproteota</taxon>
        <taxon>Thermoprotei</taxon>
        <taxon>Desulfurococcales</taxon>
        <taxon>Desulfurococcaceae</taxon>
        <taxon>Desulfurococcus</taxon>
    </lineage>
</organism>
<evidence type="ECO:0000259" key="3">
    <source>
        <dbReference type="Pfam" id="PF23542"/>
    </source>
</evidence>
<dbReference type="AlphaFoldDB" id="B8D635"/>
<dbReference type="EMBL" id="CP001140">
    <property type="protein sequence ID" value="ACL11566.1"/>
    <property type="molecule type" value="Genomic_DNA"/>
</dbReference>
<feature type="domain" description="DUF1512" evidence="2">
    <location>
        <begin position="8"/>
        <end position="183"/>
    </location>
</feature>
<dbReference type="PIRSF" id="PIRSF016495">
    <property type="entry name" value="UCP016495"/>
    <property type="match status" value="1"/>
</dbReference>
<accession>B8D635</accession>
<evidence type="ECO:0000256" key="1">
    <source>
        <dbReference type="SAM" id="Phobius"/>
    </source>
</evidence>
<dbReference type="InterPro" id="IPR009995">
    <property type="entry name" value="DUF1512"/>
</dbReference>
<gene>
    <name evidence="4" type="ordered locus">DKAM_1240</name>
</gene>
<evidence type="ECO:0000313" key="5">
    <source>
        <dbReference type="Proteomes" id="UP000006903"/>
    </source>
</evidence>
<sequence length="364" mass="40643">MDGDTASLIIQVIWLIMFFLIITGLNQKIQMKIWVTDIRMKLDLIKGILEEDKQKTKVMLRNLGIQSPEPLIDRVIEFFTIEPVGIEPVDIIKRMDHLIRITDTTVRRLIEAEIPHAGKYERSLVETTLSIVGALHVIYKVVRHYLLTGEKENNWILIMQLQLQMPQILKYVNTYHEAFDAFATGKPIGDGIGPLVAYRLIESGRKISSRILDDTSITEVWYKDRRIYVVKAEGPGSNVGHPGAVINRLVDELKGSVDLMITVDAALKLEGEKSGSIAEGVGAAIGDPGPEKIAIERAASKYGIPLRALVIKMDLREAITVMRKEIFEAADSTLKYLERIIEEHTKPNSTIIVAGIGNTMGIPG</sequence>
<dbReference type="eggNOG" id="arCOG04181">
    <property type="taxonomic scope" value="Archaea"/>
</dbReference>
<dbReference type="KEGG" id="dka:DKAM_1240"/>
<keyword evidence="1" id="KW-1133">Transmembrane helix</keyword>
<evidence type="ECO:0000313" key="4">
    <source>
        <dbReference type="EMBL" id="ACL11566.1"/>
    </source>
</evidence>
<dbReference type="Pfam" id="PF07431">
    <property type="entry name" value="DUF1512"/>
    <property type="match status" value="1"/>
</dbReference>
<dbReference type="HOGENOM" id="CLU_062565_0_0_2"/>
<dbReference type="RefSeq" id="WP_012608907.1">
    <property type="nucleotide sequence ID" value="NC_011766.1"/>
</dbReference>
<feature type="transmembrane region" description="Helical" evidence="1">
    <location>
        <begin position="6"/>
        <end position="25"/>
    </location>
</feature>
<keyword evidence="1" id="KW-0812">Transmembrane</keyword>
<dbReference type="InterPro" id="IPR056460">
    <property type="entry name" value="DUF1512_N"/>
</dbReference>
<dbReference type="STRING" id="490899.DKAM_1240"/>
<reference evidence="4 5" key="1">
    <citation type="journal article" date="2009" name="J. Bacteriol.">
        <title>Complete genome sequence of the anaerobic, protein-degrading hyperthermophilic crenarchaeon Desulfurococcus kamchatkensis.</title>
        <authorList>
            <person name="Ravin N.V."/>
            <person name="Mardanov A.V."/>
            <person name="Beletsky A.V."/>
            <person name="Kublanov I.V."/>
            <person name="Kolganova T.V."/>
            <person name="Lebedinsky A.V."/>
            <person name="Chernyh N.A."/>
            <person name="Bonch-Osmolovskaya E.A."/>
            <person name="Skryabin K.G."/>
        </authorList>
    </citation>
    <scope>NUCLEOTIDE SEQUENCE [LARGE SCALE GENOMIC DNA]</scope>
    <source>
        <strain evidence="5">DSM 18924 / JCM 16383 / VKM B-2413 / 1221n</strain>
    </source>
</reference>